<reference evidence="1 2" key="1">
    <citation type="submission" date="2023-02" db="EMBL/GenBank/DDBJ databases">
        <title>LHISI_Scaffold_Assembly.</title>
        <authorList>
            <person name="Stuart O.P."/>
            <person name="Cleave R."/>
            <person name="Magrath M.J.L."/>
            <person name="Mikheyev A.S."/>
        </authorList>
    </citation>
    <scope>NUCLEOTIDE SEQUENCE [LARGE SCALE GENOMIC DNA]</scope>
    <source>
        <strain evidence="1">Daus_M_001</strain>
        <tissue evidence="1">Leg muscle</tissue>
    </source>
</reference>
<comment type="caution">
    <text evidence="1">The sequence shown here is derived from an EMBL/GenBank/DDBJ whole genome shotgun (WGS) entry which is preliminary data.</text>
</comment>
<dbReference type="Proteomes" id="UP001159363">
    <property type="component" value="Chromosome X"/>
</dbReference>
<protein>
    <submittedName>
        <fullName evidence="1">Uncharacterized protein</fullName>
    </submittedName>
</protein>
<keyword evidence="2" id="KW-1185">Reference proteome</keyword>
<accession>A0ABQ9HQ86</accession>
<organism evidence="1 2">
    <name type="scientific">Dryococelus australis</name>
    <dbReference type="NCBI Taxonomy" id="614101"/>
    <lineage>
        <taxon>Eukaryota</taxon>
        <taxon>Metazoa</taxon>
        <taxon>Ecdysozoa</taxon>
        <taxon>Arthropoda</taxon>
        <taxon>Hexapoda</taxon>
        <taxon>Insecta</taxon>
        <taxon>Pterygota</taxon>
        <taxon>Neoptera</taxon>
        <taxon>Polyneoptera</taxon>
        <taxon>Phasmatodea</taxon>
        <taxon>Verophasmatodea</taxon>
        <taxon>Anareolatae</taxon>
        <taxon>Phasmatidae</taxon>
        <taxon>Eurycanthinae</taxon>
        <taxon>Dryococelus</taxon>
    </lineage>
</organism>
<evidence type="ECO:0000313" key="1">
    <source>
        <dbReference type="EMBL" id="KAJ8886533.1"/>
    </source>
</evidence>
<dbReference type="EMBL" id="JARBHB010000004">
    <property type="protein sequence ID" value="KAJ8886533.1"/>
    <property type="molecule type" value="Genomic_DNA"/>
</dbReference>
<evidence type="ECO:0000313" key="2">
    <source>
        <dbReference type="Proteomes" id="UP001159363"/>
    </source>
</evidence>
<gene>
    <name evidence="1" type="ORF">PR048_012744</name>
</gene>
<name>A0ABQ9HQ86_9NEOP</name>
<proteinExistence type="predicted"/>
<sequence length="86" mass="10233">MFTVVKTITIANQLETLWTHHLHPKICLGNCACRHFWTDDQQLYTDSFRHVFQVYVVSFKEHDSFHQCENSLRKFGIYLGHSEFSI</sequence>